<protein>
    <submittedName>
        <fullName evidence="2">Uncharacterized protein</fullName>
    </submittedName>
</protein>
<feature type="region of interest" description="Disordered" evidence="1">
    <location>
        <begin position="61"/>
        <end position="165"/>
    </location>
</feature>
<reference evidence="2" key="1">
    <citation type="journal article" date="2020" name="Fungal Divers.">
        <title>Resolving the Mortierellaceae phylogeny through synthesis of multi-gene phylogenetics and phylogenomics.</title>
        <authorList>
            <person name="Vandepol N."/>
            <person name="Liber J."/>
            <person name="Desiro A."/>
            <person name="Na H."/>
            <person name="Kennedy M."/>
            <person name="Barry K."/>
            <person name="Grigoriev I.V."/>
            <person name="Miller A.N."/>
            <person name="O'Donnell K."/>
            <person name="Stajich J.E."/>
            <person name="Bonito G."/>
        </authorList>
    </citation>
    <scope>NUCLEOTIDE SEQUENCE</scope>
    <source>
        <strain evidence="2">NVP1</strain>
    </source>
</reference>
<comment type="caution">
    <text evidence="2">The sequence shown here is derived from an EMBL/GenBank/DDBJ whole genome shotgun (WGS) entry which is preliminary data.</text>
</comment>
<dbReference type="AlphaFoldDB" id="A0A9P5SKV1"/>
<feature type="compositionally biased region" description="Basic and acidic residues" evidence="1">
    <location>
        <begin position="129"/>
        <end position="165"/>
    </location>
</feature>
<feature type="compositionally biased region" description="Basic and acidic residues" evidence="1">
    <location>
        <begin position="108"/>
        <end position="121"/>
    </location>
</feature>
<gene>
    <name evidence="2" type="ORF">BG006_005101</name>
</gene>
<evidence type="ECO:0000313" key="2">
    <source>
        <dbReference type="EMBL" id="KAF9332036.1"/>
    </source>
</evidence>
<organism evidence="2 3">
    <name type="scientific">Podila minutissima</name>
    <dbReference type="NCBI Taxonomy" id="64525"/>
    <lineage>
        <taxon>Eukaryota</taxon>
        <taxon>Fungi</taxon>
        <taxon>Fungi incertae sedis</taxon>
        <taxon>Mucoromycota</taxon>
        <taxon>Mortierellomycotina</taxon>
        <taxon>Mortierellomycetes</taxon>
        <taxon>Mortierellales</taxon>
        <taxon>Mortierellaceae</taxon>
        <taxon>Podila</taxon>
    </lineage>
</organism>
<keyword evidence="3" id="KW-1185">Reference proteome</keyword>
<proteinExistence type="predicted"/>
<dbReference type="EMBL" id="JAAAUY010000286">
    <property type="protein sequence ID" value="KAF9332036.1"/>
    <property type="molecule type" value="Genomic_DNA"/>
</dbReference>
<dbReference type="Proteomes" id="UP000696485">
    <property type="component" value="Unassembled WGS sequence"/>
</dbReference>
<accession>A0A9P5SKV1</accession>
<sequence length="397" mass="44210">MPNDGSLDALPLSPCTSGSLGLDHHFLSTVPLKVVENHSTLSLKESHAIQAEEEAIVVEVHEEEDEEEKVDEKEKEGESHTEHVEHERTEHEYEEKHEEEMKEEEQAEEHIEEHVEEHEEEMKEEEQAEEHVEENAEEHTKEHAEEREEKSTHTETAAIKEEDVKKVTHDVHDVVEDLTKRTHKFKVTTVTPPPAAAASASIEKMASGIPERPVKARMPAYSATRELSTASLALKKKQAAESALAATKTMAVEIPVPESISNRIKMFGGSNPGRTVVPVARKIGVRDIVQKYTDVEELRQEEIAHVAKGHEARGVCSAYSLSTASRPVNALRSAPRRKMSHELSEHEIRGIVKATVSGGFSRASEEDRVGVSQESVQSVRNAKSLFENLARSEGAQQ</sequence>
<feature type="compositionally biased region" description="Basic and acidic residues" evidence="1">
    <location>
        <begin position="70"/>
        <end position="100"/>
    </location>
</feature>
<evidence type="ECO:0000313" key="3">
    <source>
        <dbReference type="Proteomes" id="UP000696485"/>
    </source>
</evidence>
<evidence type="ECO:0000256" key="1">
    <source>
        <dbReference type="SAM" id="MobiDB-lite"/>
    </source>
</evidence>
<name>A0A9P5SKV1_9FUNG</name>